<reference evidence="3" key="1">
    <citation type="journal article" date="2014" name="Genome Announc.">
        <title>De novo whole-genome sequence and genome annotation of Lichtheimia ramosa.</title>
        <authorList>
            <person name="Linde J."/>
            <person name="Schwartze V."/>
            <person name="Binder U."/>
            <person name="Lass-Florl C."/>
            <person name="Voigt K."/>
            <person name="Horn F."/>
        </authorList>
    </citation>
    <scope>NUCLEOTIDE SEQUENCE</scope>
    <source>
        <strain evidence="3">JMRC FSU:6197</strain>
    </source>
</reference>
<evidence type="ECO:0000256" key="1">
    <source>
        <dbReference type="SAM" id="MobiDB-lite"/>
    </source>
</evidence>
<gene>
    <name evidence="3" type="ORF">LRAMOSA10462</name>
</gene>
<dbReference type="GO" id="GO:0003700">
    <property type="term" value="F:DNA-binding transcription factor activity"/>
    <property type="evidence" value="ECO:0007669"/>
    <property type="project" value="InterPro"/>
</dbReference>
<dbReference type="Gene3D" id="1.20.5.170">
    <property type="match status" value="1"/>
</dbReference>
<feature type="region of interest" description="Disordered" evidence="1">
    <location>
        <begin position="103"/>
        <end position="128"/>
    </location>
</feature>
<evidence type="ECO:0000259" key="2">
    <source>
        <dbReference type="PROSITE" id="PS00036"/>
    </source>
</evidence>
<feature type="compositionally biased region" description="Polar residues" evidence="1">
    <location>
        <begin position="191"/>
        <end position="210"/>
    </location>
</feature>
<dbReference type="OrthoDB" id="2277355at2759"/>
<feature type="domain" description="BZIP" evidence="2">
    <location>
        <begin position="108"/>
        <end position="122"/>
    </location>
</feature>
<dbReference type="InterPro" id="IPR046347">
    <property type="entry name" value="bZIP_sf"/>
</dbReference>
<feature type="compositionally biased region" description="Low complexity" evidence="1">
    <location>
        <begin position="175"/>
        <end position="190"/>
    </location>
</feature>
<dbReference type="CDD" id="cd14705">
    <property type="entry name" value="bZIP_Zip1"/>
    <property type="match status" value="1"/>
</dbReference>
<feature type="region of interest" description="Disordered" evidence="1">
    <location>
        <begin position="174"/>
        <end position="210"/>
    </location>
</feature>
<dbReference type="Pfam" id="PF07716">
    <property type="entry name" value="bZIP_2"/>
    <property type="match status" value="1"/>
</dbReference>
<name>A0A077WQZ2_9FUNG</name>
<protein>
    <recommendedName>
        <fullName evidence="2">BZIP domain-containing protein</fullName>
    </recommendedName>
</protein>
<dbReference type="SUPFAM" id="SSF57959">
    <property type="entry name" value="Leucine zipper domain"/>
    <property type="match status" value="1"/>
</dbReference>
<dbReference type="EMBL" id="LK023329">
    <property type="protein sequence ID" value="CDS09102.1"/>
    <property type="molecule type" value="Genomic_DNA"/>
</dbReference>
<sequence>MSNFPINNSRKAMSISSLVKEDTTNHPDFEEEEPYQFQCTEPPYHRSNSVYDNEPTCMLSPRSMSERLDRGVSENTSTASTHEGVLGQRSKSAASFFDINSKHTLDERRRRNKEASARYRAKRNQQNEHMRSLVEQLQQQNNVLFMALQEAYQHQGRAAPRSIEDLMMSMNLKGSESSTTTNSANSYSVSQNSRYYPSPTLSNASLQDRL</sequence>
<feature type="compositionally biased region" description="Basic and acidic residues" evidence="1">
    <location>
        <begin position="103"/>
        <end position="117"/>
    </location>
</feature>
<evidence type="ECO:0000313" key="3">
    <source>
        <dbReference type="EMBL" id="CDS09102.1"/>
    </source>
</evidence>
<organism evidence="3">
    <name type="scientific">Lichtheimia ramosa</name>
    <dbReference type="NCBI Taxonomy" id="688394"/>
    <lineage>
        <taxon>Eukaryota</taxon>
        <taxon>Fungi</taxon>
        <taxon>Fungi incertae sedis</taxon>
        <taxon>Mucoromycota</taxon>
        <taxon>Mucoromycotina</taxon>
        <taxon>Mucoromycetes</taxon>
        <taxon>Mucorales</taxon>
        <taxon>Lichtheimiaceae</taxon>
        <taxon>Lichtheimia</taxon>
    </lineage>
</organism>
<accession>A0A077WQZ2</accession>
<dbReference type="PROSITE" id="PS00036">
    <property type="entry name" value="BZIP_BASIC"/>
    <property type="match status" value="1"/>
</dbReference>
<feature type="region of interest" description="Disordered" evidence="1">
    <location>
        <begin position="68"/>
        <end position="88"/>
    </location>
</feature>
<dbReference type="InterPro" id="IPR004827">
    <property type="entry name" value="bZIP"/>
</dbReference>
<proteinExistence type="predicted"/>
<dbReference type="AlphaFoldDB" id="A0A077WQZ2"/>